<keyword evidence="1" id="KW-0805">Transcription regulation</keyword>
<dbReference type="PROSITE" id="PS50977">
    <property type="entry name" value="HTH_TETR_2"/>
    <property type="match status" value="1"/>
</dbReference>
<protein>
    <submittedName>
        <fullName evidence="6">TetR/AcrR family transcriptional regulator</fullName>
    </submittedName>
</protein>
<feature type="DNA-binding region" description="H-T-H motif" evidence="4">
    <location>
        <begin position="22"/>
        <end position="41"/>
    </location>
</feature>
<dbReference type="SUPFAM" id="SSF48498">
    <property type="entry name" value="Tetracyclin repressor-like, C-terminal domain"/>
    <property type="match status" value="1"/>
</dbReference>
<dbReference type="PANTHER" id="PTHR47506">
    <property type="entry name" value="TRANSCRIPTIONAL REGULATORY PROTEIN"/>
    <property type="match status" value="1"/>
</dbReference>
<evidence type="ECO:0000313" key="7">
    <source>
        <dbReference type="Proteomes" id="UP001304300"/>
    </source>
</evidence>
<evidence type="ECO:0000256" key="2">
    <source>
        <dbReference type="ARBA" id="ARBA00023125"/>
    </source>
</evidence>
<dbReference type="InterPro" id="IPR036271">
    <property type="entry name" value="Tet_transcr_reg_TetR-rel_C_sf"/>
</dbReference>
<evidence type="ECO:0000256" key="1">
    <source>
        <dbReference type="ARBA" id="ARBA00023015"/>
    </source>
</evidence>
<proteinExistence type="predicted"/>
<organism evidence="6 7">
    <name type="scientific">Rubellicoccus peritrichatus</name>
    <dbReference type="NCBI Taxonomy" id="3080537"/>
    <lineage>
        <taxon>Bacteria</taxon>
        <taxon>Pseudomonadati</taxon>
        <taxon>Verrucomicrobiota</taxon>
        <taxon>Opitutia</taxon>
        <taxon>Puniceicoccales</taxon>
        <taxon>Cerasicoccaceae</taxon>
        <taxon>Rubellicoccus</taxon>
    </lineage>
</organism>
<dbReference type="Pfam" id="PF00440">
    <property type="entry name" value="TetR_N"/>
    <property type="match status" value="1"/>
</dbReference>
<evidence type="ECO:0000256" key="3">
    <source>
        <dbReference type="ARBA" id="ARBA00023163"/>
    </source>
</evidence>
<keyword evidence="2 4" id="KW-0238">DNA-binding</keyword>
<dbReference type="GO" id="GO:0003677">
    <property type="term" value="F:DNA binding"/>
    <property type="evidence" value="ECO:0007669"/>
    <property type="project" value="UniProtKB-UniRule"/>
</dbReference>
<dbReference type="RefSeq" id="WP_317835316.1">
    <property type="nucleotide sequence ID" value="NZ_CP136920.1"/>
</dbReference>
<dbReference type="PRINTS" id="PR00455">
    <property type="entry name" value="HTHTETR"/>
</dbReference>
<evidence type="ECO:0000259" key="5">
    <source>
        <dbReference type="PROSITE" id="PS50977"/>
    </source>
</evidence>
<keyword evidence="3" id="KW-0804">Transcription</keyword>
<dbReference type="AlphaFoldDB" id="A0AAQ3QSQ6"/>
<sequence length="180" mass="19725">MKSKILKTAEEMIRNGGYNAFSFRDIAAAVGIKSASVHYHFATKEALVCAVVEHYSEDFFTFLSKQAATATDAHSKLDAYCKSFLLAYTSTGKSCLCGILSNEVCSLPDSVRACLNQFVEANMDWLMNALSELPNIESRRTKARLFYTALEGAIATSVLTNDAVWVESVSAQLLKDLKNG</sequence>
<name>A0AAQ3QSQ6_9BACT</name>
<dbReference type="Proteomes" id="UP001304300">
    <property type="component" value="Chromosome"/>
</dbReference>
<reference evidence="6 7" key="1">
    <citation type="submission" date="2023-10" db="EMBL/GenBank/DDBJ databases">
        <title>Rubellicoccus peritrichatus gen. nov., sp. nov., isolated from an algae of coral reef tank.</title>
        <authorList>
            <person name="Luo J."/>
        </authorList>
    </citation>
    <scope>NUCLEOTIDE SEQUENCE [LARGE SCALE GENOMIC DNA]</scope>
    <source>
        <strain evidence="6 7">CR14</strain>
    </source>
</reference>
<evidence type="ECO:0000313" key="6">
    <source>
        <dbReference type="EMBL" id="WOO42788.1"/>
    </source>
</evidence>
<dbReference type="SUPFAM" id="SSF46689">
    <property type="entry name" value="Homeodomain-like"/>
    <property type="match status" value="1"/>
</dbReference>
<gene>
    <name evidence="6" type="ORF">RZN69_06765</name>
</gene>
<keyword evidence="7" id="KW-1185">Reference proteome</keyword>
<accession>A0AAQ3QSQ6</accession>
<feature type="domain" description="HTH tetR-type" evidence="5">
    <location>
        <begin position="1"/>
        <end position="59"/>
    </location>
</feature>
<dbReference type="EMBL" id="CP136920">
    <property type="protein sequence ID" value="WOO42788.1"/>
    <property type="molecule type" value="Genomic_DNA"/>
</dbReference>
<dbReference type="PANTHER" id="PTHR47506:SF1">
    <property type="entry name" value="HTH-TYPE TRANSCRIPTIONAL REGULATOR YJDC"/>
    <property type="match status" value="1"/>
</dbReference>
<dbReference type="KEGG" id="puo:RZN69_06765"/>
<dbReference type="Gene3D" id="1.10.357.10">
    <property type="entry name" value="Tetracycline Repressor, domain 2"/>
    <property type="match status" value="1"/>
</dbReference>
<dbReference type="InterPro" id="IPR001647">
    <property type="entry name" value="HTH_TetR"/>
</dbReference>
<dbReference type="InterPro" id="IPR009057">
    <property type="entry name" value="Homeodomain-like_sf"/>
</dbReference>
<evidence type="ECO:0000256" key="4">
    <source>
        <dbReference type="PROSITE-ProRule" id="PRU00335"/>
    </source>
</evidence>